<proteinExistence type="predicted"/>
<sequence length="115" mass="13106">MKKYILFLLPCLLLIGGGCSSSSDSTNNDYYDSYDSYDSYDYSDTENIPQGSATTLGCNLDTEYCASLDVYIEGNEVSSVFDNDNFEYVSVDYSVCDELGCVFHDWYGDQWYFEF</sequence>
<feature type="chain" id="PRO_5002534978" evidence="1">
    <location>
        <begin position="23"/>
        <end position="115"/>
    </location>
</feature>
<reference evidence="2 3" key="1">
    <citation type="journal article" date="2015" name="Nature">
        <title>rRNA introns, odd ribosomes, and small enigmatic genomes across a large radiation of phyla.</title>
        <authorList>
            <person name="Brown C.T."/>
            <person name="Hug L.A."/>
            <person name="Thomas B.C."/>
            <person name="Sharon I."/>
            <person name="Castelle C.J."/>
            <person name="Singh A."/>
            <person name="Wilkins M.J."/>
            <person name="Williams K.H."/>
            <person name="Banfield J.F."/>
        </authorList>
    </citation>
    <scope>NUCLEOTIDE SEQUENCE [LARGE SCALE GENOMIC DNA]</scope>
</reference>
<evidence type="ECO:0000313" key="3">
    <source>
        <dbReference type="Proteomes" id="UP000033930"/>
    </source>
</evidence>
<gene>
    <name evidence="2" type="ORF">UU50_C0002G0015</name>
</gene>
<name>A0A0G0VGA7_9BACT</name>
<evidence type="ECO:0000256" key="1">
    <source>
        <dbReference type="SAM" id="SignalP"/>
    </source>
</evidence>
<organism evidence="2 3">
    <name type="scientific">Candidatus Uhrbacteria bacterium GW2011_GWC1_41_20</name>
    <dbReference type="NCBI Taxonomy" id="1618983"/>
    <lineage>
        <taxon>Bacteria</taxon>
        <taxon>Candidatus Uhriibacteriota</taxon>
    </lineage>
</organism>
<protein>
    <submittedName>
        <fullName evidence="2">Uncharacterized protein</fullName>
    </submittedName>
</protein>
<feature type="signal peptide" evidence="1">
    <location>
        <begin position="1"/>
        <end position="22"/>
    </location>
</feature>
<dbReference type="Proteomes" id="UP000033930">
    <property type="component" value="Unassembled WGS sequence"/>
</dbReference>
<keyword evidence="1" id="KW-0732">Signal</keyword>
<dbReference type="PROSITE" id="PS51257">
    <property type="entry name" value="PROKAR_LIPOPROTEIN"/>
    <property type="match status" value="1"/>
</dbReference>
<accession>A0A0G0VGA7</accession>
<dbReference type="AlphaFoldDB" id="A0A0G0VGA7"/>
<comment type="caution">
    <text evidence="2">The sequence shown here is derived from an EMBL/GenBank/DDBJ whole genome shotgun (WGS) entry which is preliminary data.</text>
</comment>
<evidence type="ECO:0000313" key="2">
    <source>
        <dbReference type="EMBL" id="KKR99833.1"/>
    </source>
</evidence>
<dbReference type="PATRIC" id="fig|1618983.3.peg.85"/>
<dbReference type="EMBL" id="LCAW01000002">
    <property type="protein sequence ID" value="KKR99833.1"/>
    <property type="molecule type" value="Genomic_DNA"/>
</dbReference>